<feature type="non-terminal residue" evidence="1">
    <location>
        <position position="232"/>
    </location>
</feature>
<evidence type="ECO:0000313" key="1">
    <source>
        <dbReference type="EMBL" id="GAG52235.1"/>
    </source>
</evidence>
<sequence>MAISAAITGAIAGIFYFILVVPPQENDKLAVTNELRLALDWIQDDLVQTPQDLGYMKIPDPLVDQSYGTFAWYGDYSVEIKYRYDNGKLLREESIDGDTTTLSIAFDIAEYGDFDFDYDDESKMLMANMTVTRNPGADDEISVTAIRNIGIRANTFDGILYDGNDDGDFDDPEDITTLDPIEILWESMVRPDTRGGIYVDDTYVWTGCHKDGLWRAVRIDGSDDGAVTEDDS</sequence>
<dbReference type="EMBL" id="BARS01052219">
    <property type="protein sequence ID" value="GAG52235.1"/>
    <property type="molecule type" value="Genomic_DNA"/>
</dbReference>
<protein>
    <submittedName>
        <fullName evidence="1">Uncharacterized protein</fullName>
    </submittedName>
</protein>
<proteinExistence type="predicted"/>
<accession>X0Y8V9</accession>
<dbReference type="AlphaFoldDB" id="X0Y8V9"/>
<gene>
    <name evidence="1" type="ORF">S01H1_77668</name>
</gene>
<name>X0Y8V9_9ZZZZ</name>
<organism evidence="1">
    <name type="scientific">marine sediment metagenome</name>
    <dbReference type="NCBI Taxonomy" id="412755"/>
    <lineage>
        <taxon>unclassified sequences</taxon>
        <taxon>metagenomes</taxon>
        <taxon>ecological metagenomes</taxon>
    </lineage>
</organism>
<reference evidence="1" key="1">
    <citation type="journal article" date="2014" name="Front. Microbiol.">
        <title>High frequency of phylogenetically diverse reductive dehalogenase-homologous genes in deep subseafloor sedimentary metagenomes.</title>
        <authorList>
            <person name="Kawai M."/>
            <person name="Futagami T."/>
            <person name="Toyoda A."/>
            <person name="Takaki Y."/>
            <person name="Nishi S."/>
            <person name="Hori S."/>
            <person name="Arai W."/>
            <person name="Tsubouchi T."/>
            <person name="Morono Y."/>
            <person name="Uchiyama I."/>
            <person name="Ito T."/>
            <person name="Fujiyama A."/>
            <person name="Inagaki F."/>
            <person name="Takami H."/>
        </authorList>
    </citation>
    <scope>NUCLEOTIDE SEQUENCE</scope>
    <source>
        <strain evidence="1">Expedition CK06-06</strain>
    </source>
</reference>
<comment type="caution">
    <text evidence="1">The sequence shown here is derived from an EMBL/GenBank/DDBJ whole genome shotgun (WGS) entry which is preliminary data.</text>
</comment>